<accession>A0AAU9XJ04</accession>
<reference evidence="2 3" key="1">
    <citation type="submission" date="2022-05" db="EMBL/GenBank/DDBJ databases">
        <authorList>
            <consortium name="Genoscope - CEA"/>
            <person name="William W."/>
        </authorList>
    </citation>
    <scope>NUCLEOTIDE SEQUENCE [LARGE SCALE GENOMIC DNA]</scope>
</reference>
<dbReference type="EMBL" id="CALNXJ010000044">
    <property type="protein sequence ID" value="CAH3148306.1"/>
    <property type="molecule type" value="Genomic_DNA"/>
</dbReference>
<evidence type="ECO:0000256" key="1">
    <source>
        <dbReference type="SAM" id="SignalP"/>
    </source>
</evidence>
<keyword evidence="1" id="KW-0732">Signal</keyword>
<protein>
    <submittedName>
        <fullName evidence="2">Uncharacterized protein</fullName>
    </submittedName>
</protein>
<evidence type="ECO:0000313" key="3">
    <source>
        <dbReference type="Proteomes" id="UP001159428"/>
    </source>
</evidence>
<sequence length="209" mass="22839">MKALSVLAPSLVLLVVKATFSHGGEEGTGLPHYEGRMESTEQSSYIDKRGYEEEVLSVDSDVKGLQYKTVKKQAERLNDGRVSEKVWKPIKSPRKRSHPYDCPPGWISPWDYAGSHGLCSSNCGSCDAGFGGDGFDSGCGCDECVGCGGCCGGYGGCECGKFHGGVFRPGGRRFPRLFNEGGVQHVWLRDGRTRRYIPSPLLIPRNFHR</sequence>
<comment type="caution">
    <text evidence="2">The sequence shown here is derived from an EMBL/GenBank/DDBJ whole genome shotgun (WGS) entry which is preliminary data.</text>
</comment>
<name>A0AAU9XJ04_9CNID</name>
<gene>
    <name evidence="2" type="ORF">PMEA_00023814</name>
</gene>
<evidence type="ECO:0000313" key="2">
    <source>
        <dbReference type="EMBL" id="CAH3148306.1"/>
    </source>
</evidence>
<proteinExistence type="predicted"/>
<keyword evidence="3" id="KW-1185">Reference proteome</keyword>
<feature type="chain" id="PRO_5043505124" evidence="1">
    <location>
        <begin position="24"/>
        <end position="209"/>
    </location>
</feature>
<dbReference type="AlphaFoldDB" id="A0AAU9XJ04"/>
<feature type="signal peptide" evidence="1">
    <location>
        <begin position="1"/>
        <end position="23"/>
    </location>
</feature>
<dbReference type="Proteomes" id="UP001159428">
    <property type="component" value="Unassembled WGS sequence"/>
</dbReference>
<organism evidence="2 3">
    <name type="scientific">Pocillopora meandrina</name>
    <dbReference type="NCBI Taxonomy" id="46732"/>
    <lineage>
        <taxon>Eukaryota</taxon>
        <taxon>Metazoa</taxon>
        <taxon>Cnidaria</taxon>
        <taxon>Anthozoa</taxon>
        <taxon>Hexacorallia</taxon>
        <taxon>Scleractinia</taxon>
        <taxon>Astrocoeniina</taxon>
        <taxon>Pocilloporidae</taxon>
        <taxon>Pocillopora</taxon>
    </lineage>
</organism>